<dbReference type="InterPro" id="IPR036236">
    <property type="entry name" value="Znf_C2H2_sf"/>
</dbReference>
<keyword evidence="7" id="KW-0539">Nucleus</keyword>
<feature type="compositionally biased region" description="Low complexity" evidence="9">
    <location>
        <begin position="454"/>
        <end position="467"/>
    </location>
</feature>
<feature type="domain" description="C2H2-type" evidence="10">
    <location>
        <begin position="184"/>
        <end position="206"/>
    </location>
</feature>
<dbReference type="EMBL" id="AJWK01030985">
    <property type="status" value="NOT_ANNOTATED_CDS"/>
    <property type="molecule type" value="Genomic_DNA"/>
</dbReference>
<evidence type="ECO:0000313" key="14">
    <source>
        <dbReference type="Proteomes" id="UP000092461"/>
    </source>
</evidence>
<reference evidence="13" key="3">
    <citation type="submission" date="2020-05" db="UniProtKB">
        <authorList>
            <consortium name="EnsemblMetazoa"/>
        </authorList>
    </citation>
    <scope>IDENTIFICATION</scope>
    <source>
        <strain evidence="13">Jacobina</strain>
    </source>
</reference>
<evidence type="ECO:0000256" key="7">
    <source>
        <dbReference type="ARBA" id="ARBA00023242"/>
    </source>
</evidence>
<feature type="domain" description="C2H2-type" evidence="10">
    <location>
        <begin position="249"/>
        <end position="276"/>
    </location>
</feature>
<feature type="domain" description="C2H2-type" evidence="10">
    <location>
        <begin position="212"/>
        <end position="234"/>
    </location>
</feature>
<dbReference type="VEuPathDB" id="VectorBase:LLONM1_011180"/>
<dbReference type="EnsemblMetazoa" id="LLOJ009075-RA">
    <property type="protein sequence ID" value="LLOJ009075-PA"/>
    <property type="gene ID" value="LLOJ009075"/>
</dbReference>
<dbReference type="InterPro" id="IPR007889">
    <property type="entry name" value="HTH_Psq"/>
</dbReference>
<keyword evidence="5" id="KW-0862">Zinc</keyword>
<dbReference type="EMBL" id="AJWK01030986">
    <property type="status" value="NOT_ANNOTATED_CDS"/>
    <property type="molecule type" value="Genomic_DNA"/>
</dbReference>
<dbReference type="AlphaFoldDB" id="A0A1B0GKT8"/>
<dbReference type="Gene3D" id="3.30.160.60">
    <property type="entry name" value="Classic Zinc Finger"/>
    <property type="match status" value="3"/>
</dbReference>
<dbReference type="Pfam" id="PF13912">
    <property type="entry name" value="zf-C2H2_6"/>
    <property type="match status" value="1"/>
</dbReference>
<feature type="domain" description="C2H2-type" evidence="10">
    <location>
        <begin position="277"/>
        <end position="305"/>
    </location>
</feature>
<organism evidence="13 14">
    <name type="scientific">Lutzomyia longipalpis</name>
    <name type="common">Sand fly</name>
    <dbReference type="NCBI Taxonomy" id="7200"/>
    <lineage>
        <taxon>Eukaryota</taxon>
        <taxon>Metazoa</taxon>
        <taxon>Ecdysozoa</taxon>
        <taxon>Arthropoda</taxon>
        <taxon>Hexapoda</taxon>
        <taxon>Insecta</taxon>
        <taxon>Pterygota</taxon>
        <taxon>Neoptera</taxon>
        <taxon>Endopterygota</taxon>
        <taxon>Diptera</taxon>
        <taxon>Nematocera</taxon>
        <taxon>Psychodoidea</taxon>
        <taxon>Psychodidae</taxon>
        <taxon>Lutzomyia</taxon>
        <taxon>Lutzomyia</taxon>
    </lineage>
</organism>
<dbReference type="Pfam" id="PF05225">
    <property type="entry name" value="HTH_psq"/>
    <property type="match status" value="1"/>
</dbReference>
<dbReference type="EMBL" id="GITU01012294">
    <property type="protein sequence ID" value="MBC1180997.1"/>
    <property type="molecule type" value="Transcribed_RNA"/>
</dbReference>
<feature type="domain" description="HTH CENPB-type" evidence="11">
    <location>
        <begin position="73"/>
        <end position="150"/>
    </location>
</feature>
<keyword evidence="4 8" id="KW-0863">Zinc-finger</keyword>
<feature type="domain" description="C2H2-type" evidence="10">
    <location>
        <begin position="480"/>
        <end position="507"/>
    </location>
</feature>
<evidence type="ECO:0000256" key="9">
    <source>
        <dbReference type="SAM" id="MobiDB-lite"/>
    </source>
</evidence>
<evidence type="ECO:0000259" key="10">
    <source>
        <dbReference type="PROSITE" id="PS50157"/>
    </source>
</evidence>
<evidence type="ECO:0000256" key="5">
    <source>
        <dbReference type="ARBA" id="ARBA00022833"/>
    </source>
</evidence>
<dbReference type="InterPro" id="IPR050688">
    <property type="entry name" value="Zinc_finger/UBP_domain"/>
</dbReference>
<feature type="compositionally biased region" description="Basic and acidic residues" evidence="9">
    <location>
        <begin position="500"/>
        <end position="509"/>
    </location>
</feature>
<dbReference type="SUPFAM" id="SSF46689">
    <property type="entry name" value="Homeodomain-like"/>
    <property type="match status" value="1"/>
</dbReference>
<dbReference type="Pfam" id="PF00096">
    <property type="entry name" value="zf-C2H2"/>
    <property type="match status" value="3"/>
</dbReference>
<dbReference type="VEuPathDB" id="VectorBase:LLOJ009075"/>
<dbReference type="GO" id="GO:0005634">
    <property type="term" value="C:nucleus"/>
    <property type="evidence" value="ECO:0007669"/>
    <property type="project" value="UniProtKB-SubCell"/>
</dbReference>
<name>A0A1B0GKT8_LUTLO</name>
<dbReference type="PANTHER" id="PTHR24403:SF67">
    <property type="entry name" value="FI01116P-RELATED"/>
    <property type="match status" value="1"/>
</dbReference>
<evidence type="ECO:0000259" key="11">
    <source>
        <dbReference type="PROSITE" id="PS51253"/>
    </source>
</evidence>
<sequence>MVRNYQRKKPPLDTEKLTQAINLLQSEKVSVRRVAKTFGLNYSTLTRYLRAIQTYDPHGELPAITPSDLPTICSKKTRTVFSVAQEEALVEYLNQNTDPHFGLTSRDVKVLAYQFAKSLKIIVPGWEVNGMAGKEWLKSFHTRNPSLIIRKQEGHGDCHRTVINKKNIARFIDEMRGVKEESSISCTICDETFDNLDDLTQHIELHEDSVLFECAHCFKKFPNKFALLSHIRHHRKLLNDEKRSDDELFSCPTCGDIIRGKYHFHDHQAVHKIEKPFVCDICQMRFQNKVALTGHTKRLHSWEGQKFKCPKCGFIFKYLGNLRKHTMKHQQLTTKKIQKKTYVKRLKREDAPIFPVDPTLIKTEEEEEDDLNFESEIDLSATEDYSIDDQFDPLSCIVKKEETEEVDVKPDFPFWDRDPDESVDFKDPPPPDDDSNSTGSFRDSKEELKVLVNDAPATAAGDETAANEAADKKIVTKKEHKCPDCGKVFDTSTRLKRHLGSHEKRRLKEAAGATVKKPKE</sequence>
<evidence type="ECO:0000256" key="2">
    <source>
        <dbReference type="ARBA" id="ARBA00022723"/>
    </source>
</evidence>
<evidence type="ECO:0000256" key="4">
    <source>
        <dbReference type="ARBA" id="ARBA00022771"/>
    </source>
</evidence>
<evidence type="ECO:0000256" key="1">
    <source>
        <dbReference type="ARBA" id="ARBA00004123"/>
    </source>
</evidence>
<dbReference type="PROSITE" id="PS50157">
    <property type="entry name" value="ZINC_FINGER_C2H2_2"/>
    <property type="match status" value="6"/>
</dbReference>
<keyword evidence="3" id="KW-0677">Repeat</keyword>
<reference evidence="14" key="1">
    <citation type="submission" date="2012-05" db="EMBL/GenBank/DDBJ databases">
        <title>Whole Genome Assembly of Lutzomyia longipalpis.</title>
        <authorList>
            <person name="Richards S."/>
            <person name="Qu C."/>
            <person name="Dillon R."/>
            <person name="Worley K."/>
            <person name="Scherer S."/>
            <person name="Batterton M."/>
            <person name="Taylor A."/>
            <person name="Hawes A."/>
            <person name="Hernandez B."/>
            <person name="Kovar C."/>
            <person name="Mandapat C."/>
            <person name="Pham C."/>
            <person name="Qu C."/>
            <person name="Jing C."/>
            <person name="Bess C."/>
            <person name="Bandaranaike D."/>
            <person name="Ngo D."/>
            <person name="Ongeri F."/>
            <person name="Arias F."/>
            <person name="Lara F."/>
            <person name="Weissenberger G."/>
            <person name="Kamau G."/>
            <person name="Han H."/>
            <person name="Shen H."/>
            <person name="Dinh H."/>
            <person name="Khalil I."/>
            <person name="Jones J."/>
            <person name="Shafer J."/>
            <person name="Jayaseelan J."/>
            <person name="Quiroz J."/>
            <person name="Blankenburg K."/>
            <person name="Nguyen L."/>
            <person name="Jackson L."/>
            <person name="Francisco L."/>
            <person name="Tang L.-Y."/>
            <person name="Pu L.-L."/>
            <person name="Perales L."/>
            <person name="Lorensuhewa L."/>
            <person name="Munidasa M."/>
            <person name="Coyle M."/>
            <person name="Taylor M."/>
            <person name="Puazo M."/>
            <person name="Firestine M."/>
            <person name="Scheel M."/>
            <person name="Javaid M."/>
            <person name="Wang M."/>
            <person name="Li M."/>
            <person name="Tabassum N."/>
            <person name="Saada N."/>
            <person name="Osuji N."/>
            <person name="Aqrawi P."/>
            <person name="Fu Q."/>
            <person name="Thornton R."/>
            <person name="Raj R."/>
            <person name="Goodspeed R."/>
            <person name="Mata R."/>
            <person name="Najjar R."/>
            <person name="Gubbala S."/>
            <person name="Lee S."/>
            <person name="Denson S."/>
            <person name="Patil S."/>
            <person name="Macmil S."/>
            <person name="Qi S."/>
            <person name="Matskevitch T."/>
            <person name="Palculict T."/>
            <person name="Mathew T."/>
            <person name="Vee V."/>
            <person name="Velamala V."/>
            <person name="Korchina V."/>
            <person name="Cai W."/>
            <person name="Liu W."/>
            <person name="Dai W."/>
            <person name="Zou X."/>
            <person name="Zhu Y."/>
            <person name="Zhang Y."/>
            <person name="Wu Y.-Q."/>
            <person name="Xin Y."/>
            <person name="Nazarath L."/>
            <person name="Kovar C."/>
            <person name="Han Y."/>
            <person name="Muzny D."/>
            <person name="Gibbs R."/>
        </authorList>
    </citation>
    <scope>NUCLEOTIDE SEQUENCE [LARGE SCALE GENOMIC DNA]</scope>
    <source>
        <strain evidence="14">Jacobina</strain>
    </source>
</reference>
<reference evidence="12" key="2">
    <citation type="journal article" date="2020" name="BMC">
        <title>Leishmania infection induces a limited differential gene expression in the sand fly midgut.</title>
        <authorList>
            <person name="Coutinho-Abreu I.V."/>
            <person name="Serafim T.D."/>
            <person name="Meneses C."/>
            <person name="Kamhawi S."/>
            <person name="Oliveira F."/>
            <person name="Valenzuela J.G."/>
        </authorList>
    </citation>
    <scope>NUCLEOTIDE SEQUENCE</scope>
    <source>
        <strain evidence="12">Jacobina</strain>
        <tissue evidence="12">Midgut</tissue>
    </source>
</reference>
<evidence type="ECO:0000256" key="3">
    <source>
        <dbReference type="ARBA" id="ARBA00022737"/>
    </source>
</evidence>
<dbReference type="InterPro" id="IPR009057">
    <property type="entry name" value="Homeodomain-like_sf"/>
</dbReference>
<proteinExistence type="predicted"/>
<comment type="subcellular location">
    <subcellularLocation>
        <location evidence="1">Nucleus</location>
    </subcellularLocation>
</comment>
<feature type="region of interest" description="Disordered" evidence="9">
    <location>
        <begin position="409"/>
        <end position="467"/>
    </location>
</feature>
<dbReference type="PROSITE" id="PS00028">
    <property type="entry name" value="ZINC_FINGER_C2H2_1"/>
    <property type="match status" value="6"/>
</dbReference>
<keyword evidence="6" id="KW-0238">DNA-binding</keyword>
<dbReference type="SUPFAM" id="SSF57667">
    <property type="entry name" value="beta-beta-alpha zinc fingers"/>
    <property type="match status" value="3"/>
</dbReference>
<evidence type="ECO:0000256" key="8">
    <source>
        <dbReference type="PROSITE-ProRule" id="PRU00042"/>
    </source>
</evidence>
<dbReference type="GO" id="GO:0010468">
    <property type="term" value="P:regulation of gene expression"/>
    <property type="evidence" value="ECO:0007669"/>
    <property type="project" value="TreeGrafter"/>
</dbReference>
<keyword evidence="2" id="KW-0479">Metal-binding</keyword>
<dbReference type="Proteomes" id="UP000092461">
    <property type="component" value="Unassembled WGS sequence"/>
</dbReference>
<evidence type="ECO:0000256" key="6">
    <source>
        <dbReference type="ARBA" id="ARBA00023125"/>
    </source>
</evidence>
<dbReference type="GO" id="GO:0008270">
    <property type="term" value="F:zinc ion binding"/>
    <property type="evidence" value="ECO:0007669"/>
    <property type="project" value="UniProtKB-KW"/>
</dbReference>
<dbReference type="SMART" id="SM00355">
    <property type="entry name" value="ZnF_C2H2"/>
    <property type="match status" value="6"/>
</dbReference>
<protein>
    <submittedName>
        <fullName evidence="12">Putative zn finger</fullName>
    </submittedName>
</protein>
<dbReference type="PROSITE" id="PS51253">
    <property type="entry name" value="HTH_CENPB"/>
    <property type="match status" value="1"/>
</dbReference>
<keyword evidence="14" id="KW-1185">Reference proteome</keyword>
<evidence type="ECO:0000313" key="12">
    <source>
        <dbReference type="EMBL" id="MBC1180997.1"/>
    </source>
</evidence>
<feature type="domain" description="C2H2-type" evidence="10">
    <location>
        <begin position="307"/>
        <end position="334"/>
    </location>
</feature>
<dbReference type="PANTHER" id="PTHR24403">
    <property type="entry name" value="ZINC FINGER PROTEIN"/>
    <property type="match status" value="1"/>
</dbReference>
<feature type="region of interest" description="Disordered" evidence="9">
    <location>
        <begin position="496"/>
        <end position="520"/>
    </location>
</feature>
<dbReference type="InterPro" id="IPR006600">
    <property type="entry name" value="HTH_CenpB_DNA-bd_dom"/>
</dbReference>
<accession>A0A1B0GKT8</accession>
<dbReference type="VEuPathDB" id="VectorBase:LLONM1_004487"/>
<evidence type="ECO:0000313" key="13">
    <source>
        <dbReference type="EnsemblMetazoa" id="LLOJ009075-PA"/>
    </source>
</evidence>
<dbReference type="GO" id="GO:0003677">
    <property type="term" value="F:DNA binding"/>
    <property type="evidence" value="ECO:0007669"/>
    <property type="project" value="UniProtKB-KW"/>
</dbReference>
<dbReference type="InterPro" id="IPR013087">
    <property type="entry name" value="Znf_C2H2_type"/>
</dbReference>